<dbReference type="EMBL" id="CP039865">
    <property type="protein sequence ID" value="QCK84933.1"/>
    <property type="molecule type" value="Genomic_DNA"/>
</dbReference>
<accession>A0A4D7QGX9</accession>
<keyword evidence="2" id="KW-1185">Reference proteome</keyword>
<organism evidence="1 2">
    <name type="scientific">Phreatobacter aquaticus</name>
    <dbReference type="NCBI Taxonomy" id="2570229"/>
    <lineage>
        <taxon>Bacteria</taxon>
        <taxon>Pseudomonadati</taxon>
        <taxon>Pseudomonadota</taxon>
        <taxon>Alphaproteobacteria</taxon>
        <taxon>Hyphomicrobiales</taxon>
        <taxon>Phreatobacteraceae</taxon>
        <taxon>Phreatobacter</taxon>
    </lineage>
</organism>
<sequence length="251" mass="27761">MPTASLDHPMTELVTHGGADYLSCLVQLSKLTRAERYLEIGTETGQSLSLIDCASVSVDPTYQIKFDVVGRKPACHLFQLPSDDFFARHDPSALLGGKLDLAFLDGLHHYEALLRDVINTERHCRPDSVILMHDCLPPTADMTNRGGRGSLHPKFPNFWTGDVYKTVQILMAYRPDLRIFLFDAPPTGLVAVTGLDPTSTVLADRMDEIVAEFAPRGDDPARLQAFMASITLTSTQHLVDRRSWKALLAGK</sequence>
<proteinExistence type="predicted"/>
<reference evidence="1 2" key="1">
    <citation type="submission" date="2019-04" db="EMBL/GenBank/DDBJ databases">
        <title>Phreatobacter aquaticus sp. nov.</title>
        <authorList>
            <person name="Choi A."/>
            <person name="Baek K."/>
        </authorList>
    </citation>
    <scope>NUCLEOTIDE SEQUENCE [LARGE SCALE GENOMIC DNA]</scope>
    <source>
        <strain evidence="1 2">NMCR1094</strain>
    </source>
</reference>
<keyword evidence="1" id="KW-0489">Methyltransferase</keyword>
<name>A0A4D7QGX9_9HYPH</name>
<dbReference type="GO" id="GO:0032259">
    <property type="term" value="P:methylation"/>
    <property type="evidence" value="ECO:0007669"/>
    <property type="project" value="UniProtKB-KW"/>
</dbReference>
<dbReference type="OrthoDB" id="799111at2"/>
<dbReference type="SUPFAM" id="SSF53335">
    <property type="entry name" value="S-adenosyl-L-methionine-dependent methyltransferases"/>
    <property type="match status" value="1"/>
</dbReference>
<dbReference type="KEGG" id="paqt:E8L99_03635"/>
<dbReference type="Pfam" id="PF13578">
    <property type="entry name" value="Methyltransf_24"/>
    <property type="match status" value="1"/>
</dbReference>
<dbReference type="AlphaFoldDB" id="A0A4D7QGX9"/>
<dbReference type="GO" id="GO:0008168">
    <property type="term" value="F:methyltransferase activity"/>
    <property type="evidence" value="ECO:0007669"/>
    <property type="project" value="UniProtKB-KW"/>
</dbReference>
<dbReference type="Proteomes" id="UP000298588">
    <property type="component" value="Chromosome"/>
</dbReference>
<gene>
    <name evidence="1" type="ORF">E8L99_03635</name>
</gene>
<protein>
    <submittedName>
        <fullName evidence="1">Class I SAM-dependent methyltransferase</fullName>
    </submittedName>
</protein>
<evidence type="ECO:0000313" key="1">
    <source>
        <dbReference type="EMBL" id="QCK84933.1"/>
    </source>
</evidence>
<keyword evidence="1" id="KW-0808">Transferase</keyword>
<dbReference type="Gene3D" id="3.40.50.150">
    <property type="entry name" value="Vaccinia Virus protein VP39"/>
    <property type="match status" value="1"/>
</dbReference>
<evidence type="ECO:0000313" key="2">
    <source>
        <dbReference type="Proteomes" id="UP000298588"/>
    </source>
</evidence>
<dbReference type="InterPro" id="IPR029063">
    <property type="entry name" value="SAM-dependent_MTases_sf"/>
</dbReference>